<dbReference type="SUPFAM" id="SSF56219">
    <property type="entry name" value="DNase I-like"/>
    <property type="match status" value="1"/>
</dbReference>
<dbReference type="Gene3D" id="3.60.10.10">
    <property type="entry name" value="Endonuclease/exonuclease/phosphatase"/>
    <property type="match status" value="1"/>
</dbReference>
<sequence length="334" mass="39021">MEGCLAVSSDGKSGGLALMWREGVRVMVQNYSKYHIDASVSMEDGETLRFTGFYGQADPRSRQNAWDMLRRVKSRNNEKWIVGGDFNDILNNAKKEGGRRKPKTLMDEFANFLDEQNLSDVKTCNGWYTWTNNRDGKGLVKERLDRFIVSDAVMESLPFLITYIMRQSKSDHEAILLDTEGSKPKNKNIDQRVRFRYDHCWAKEKGARDIINGIWSNRERDSLEKMEEKMDRVRSALGPWQCKKFGKMKNEMRKLEKQIEVVIDFASKADSGKTLKETRRRLGFLYAKEESYWAQRSRSRWLREGDRNTRFFHAKATGRLKKNNIERLKDAEGN</sequence>
<dbReference type="AlphaFoldDB" id="A0A5J5NXP2"/>
<dbReference type="Proteomes" id="UP000327439">
    <property type="component" value="Chromosome D12"/>
</dbReference>
<dbReference type="OrthoDB" id="1729225at2759"/>
<evidence type="ECO:0000313" key="3">
    <source>
        <dbReference type="Proteomes" id="UP000327439"/>
    </source>
</evidence>
<evidence type="ECO:0000313" key="2">
    <source>
        <dbReference type="EMBL" id="KAB1998912.1"/>
    </source>
</evidence>
<dbReference type="PANTHER" id="PTHR33710:SF64">
    <property type="entry name" value="ENDONUCLEASE_EXONUCLEASE_PHOSPHATASE DOMAIN-CONTAINING PROTEIN"/>
    <property type="match status" value="1"/>
</dbReference>
<dbReference type="InterPro" id="IPR036691">
    <property type="entry name" value="Endo/exonu/phosph_ase_sf"/>
</dbReference>
<feature type="non-terminal residue" evidence="2">
    <location>
        <position position="1"/>
    </location>
</feature>
<evidence type="ECO:0000259" key="1">
    <source>
        <dbReference type="Pfam" id="PF03372"/>
    </source>
</evidence>
<gene>
    <name evidence="2" type="ORF">ES319_D12G123400v1</name>
</gene>
<proteinExistence type="predicted"/>
<dbReference type="PANTHER" id="PTHR33710">
    <property type="entry name" value="BNAC02G09200D PROTEIN"/>
    <property type="match status" value="1"/>
</dbReference>
<dbReference type="GO" id="GO:0003824">
    <property type="term" value="F:catalytic activity"/>
    <property type="evidence" value="ECO:0007669"/>
    <property type="project" value="InterPro"/>
</dbReference>
<keyword evidence="3" id="KW-1185">Reference proteome</keyword>
<name>A0A5J5NXP2_GOSBA</name>
<dbReference type="Pfam" id="PF03372">
    <property type="entry name" value="Exo_endo_phos"/>
    <property type="match status" value="1"/>
</dbReference>
<organism evidence="2 3">
    <name type="scientific">Gossypium barbadense</name>
    <name type="common">Sea Island cotton</name>
    <name type="synonym">Hibiscus barbadensis</name>
    <dbReference type="NCBI Taxonomy" id="3634"/>
    <lineage>
        <taxon>Eukaryota</taxon>
        <taxon>Viridiplantae</taxon>
        <taxon>Streptophyta</taxon>
        <taxon>Embryophyta</taxon>
        <taxon>Tracheophyta</taxon>
        <taxon>Spermatophyta</taxon>
        <taxon>Magnoliopsida</taxon>
        <taxon>eudicotyledons</taxon>
        <taxon>Gunneridae</taxon>
        <taxon>Pentapetalae</taxon>
        <taxon>rosids</taxon>
        <taxon>malvids</taxon>
        <taxon>Malvales</taxon>
        <taxon>Malvaceae</taxon>
        <taxon>Malvoideae</taxon>
        <taxon>Gossypium</taxon>
    </lineage>
</organism>
<dbReference type="InterPro" id="IPR005135">
    <property type="entry name" value="Endo/exonuclease/phosphatase"/>
</dbReference>
<feature type="domain" description="Endonuclease/exonuclease/phosphatase" evidence="1">
    <location>
        <begin position="10"/>
        <end position="152"/>
    </location>
</feature>
<protein>
    <recommendedName>
        <fullName evidence="1">Endonuclease/exonuclease/phosphatase domain-containing protein</fullName>
    </recommendedName>
</protein>
<accession>A0A5J5NXP2</accession>
<dbReference type="EMBL" id="CM018226">
    <property type="protein sequence ID" value="KAB1998912.1"/>
    <property type="molecule type" value="Genomic_DNA"/>
</dbReference>
<reference evidence="3" key="1">
    <citation type="journal article" date="2020" name="Nat. Genet.">
        <title>Genomic diversifications of five Gossypium allopolyploid species and their impact on cotton improvement.</title>
        <authorList>
            <person name="Chen Z.J."/>
            <person name="Sreedasyam A."/>
            <person name="Ando A."/>
            <person name="Song Q."/>
            <person name="De Santiago L.M."/>
            <person name="Hulse-Kemp A.M."/>
            <person name="Ding M."/>
            <person name="Ye W."/>
            <person name="Kirkbride R.C."/>
            <person name="Jenkins J."/>
            <person name="Plott C."/>
            <person name="Lovell J."/>
            <person name="Lin Y.M."/>
            <person name="Vaughn R."/>
            <person name="Liu B."/>
            <person name="Simpson S."/>
            <person name="Scheffler B.E."/>
            <person name="Wen L."/>
            <person name="Saski C.A."/>
            <person name="Grover C.E."/>
            <person name="Hu G."/>
            <person name="Conover J.L."/>
            <person name="Carlson J.W."/>
            <person name="Shu S."/>
            <person name="Boston L.B."/>
            <person name="Williams M."/>
            <person name="Peterson D.G."/>
            <person name="McGee K."/>
            <person name="Jones D.C."/>
            <person name="Wendel J.F."/>
            <person name="Stelly D.M."/>
            <person name="Grimwood J."/>
            <person name="Schmutz J."/>
        </authorList>
    </citation>
    <scope>NUCLEOTIDE SEQUENCE [LARGE SCALE GENOMIC DNA]</scope>
    <source>
        <strain evidence="3">cv. 3-79</strain>
    </source>
</reference>